<gene>
    <name evidence="1" type="ORF">EHS89_14340</name>
</gene>
<dbReference type="OrthoDB" id="6110062at2"/>
<evidence type="ECO:0000313" key="1">
    <source>
        <dbReference type="EMBL" id="RRC98267.1"/>
    </source>
</evidence>
<accession>A0A3P1SMD0</accession>
<dbReference type="Proteomes" id="UP000267535">
    <property type="component" value="Unassembled WGS sequence"/>
</dbReference>
<evidence type="ECO:0000313" key="2">
    <source>
        <dbReference type="Proteomes" id="UP000267535"/>
    </source>
</evidence>
<keyword evidence="2" id="KW-1185">Reference proteome</keyword>
<sequence length="1483" mass="170993">MAYWSNFERESLFQIVCQNLDGLRACGKEIDLHSPVLTKIHKEFASSEPRNFERDEAAILYQMAKMGFLFHHQYSHKTRKFGVKRVTETEISRLTVNPKFPVIPLDEKQRLLDSFRKYAEEGLCIDEVIRLASSHEYPFSLVKKLAIDSGLLRVAHDGEFKMDFESTDIDQLANKQIPEDEKKDINKAREKLGKLYDSYFKLNPSVTYSNDGTGTGKSYSVIAQYIEKTDPSKIEDGHRNLIFITPLKAQIDIDPGLIEDAQNKKIPILSFLARPDMSGLDFKNWVTGEENNDIFARWIAFFNGKKKGASSIQKLIGSFKYQVNNAQYLKSQIERLEKNGAVEDLKEAKESFKKNANIMVKTLSAVAKEILNIKADKSKRLTSEKIFKEATLKKGKPDNVAAYYAEILDFVLPFERAKYTPCILLATSSKFDYNIHLAVNNDDGEVGITSMPFDYILGQKKRYEEEMLADMNGKAFEQQVDFLKHNYFVLDHDNYFRKHKIDFTLIVDEEHVAYELFFNSCNKQLFDTNFKIDHILSAVYRIVSTIKGTTQSTDEITFYDTKKKFIADLEDTFGSKCNVESDNTLIEILSLFRSSVEHIFIDSSEVEQVIQICKNVFSLTPKRFFNQEALKKIRLRSLYNDTVCQIYYEKEVTDPNPTMYDIMQVIICCFYACSRIKDEHFESMISDGNEYNQNSPLKQFITKAKRSKVSLSSLFDRVDDDSLYIDEFFTYFTPKIVFSIFKVESLPYQAPELKDKIFVNFRLDLFEELPEVTLHRILYGTRNSVICLSATSGFSDIYNGNYARKPMELFGTDTRNNLGYQVESRTSSDIERLVEVRKKRELYRKIEISSFEDSDKDVINSNREDRSFKRIFKALHTPLKKHLASKNKYHLKELARVLESVLLAAYEGKNTLTLSLTNNFSKAFRAYLKTPAAANLAFMNVIDEGSQKVIELTPFKDRSTIRLVLFDAELPKTGKMDKWLEIDSQNLKIAFVSSYKSAGTGLNLFVRYTDTDITEDFERLILANGPFYSAIKTDSGLNSISNYVLLLKHYASSGKLIQLREFDVNLTTGDNYKILMNEHRMAVLSQIMQAVGRVERRDTKLNTEIYLPEDLIEDIAIQFQQLKKPGNELSIESMSLLNHELMAFCMDFIKQRSFEGDEKREQFEAHIRKQARSIDDYFKNDFKTRRLNDARTAADLTAVDLNEAFRSIDCVVDPKAYVKRLLDLPEVQEDNYLRSIINALYIKPEDTEENIVICRTSKGHNHLSDMKGGNVVYRPYESIVPSYHKASRNEDGTALGILGELRVLSNTESQELLPNPAVIPLFKGNVGEYIFQKCLDGLEVKPLTVEESFKQIGSFSYELFDFYIKSEGRMLCIDVKSWSSGFDQEKNSNETFAKSKKKMEQISQVLKPAGITPVFIYVNAHYDENELFIRRENHDGGTQYFLNLFKIVHRYYDKKSRDGQKTKDSVAKQMININRTLKELLKG</sequence>
<reference evidence="1 2" key="1">
    <citation type="submission" date="2018-11" db="EMBL/GenBank/DDBJ databases">
        <title>The draft genome sequence of Amphritea balenae JAMM 1525T.</title>
        <authorList>
            <person name="Fang Z."/>
            <person name="Zhang Y."/>
            <person name="Han X."/>
        </authorList>
    </citation>
    <scope>NUCLEOTIDE SEQUENCE [LARGE SCALE GENOMIC DNA]</scope>
    <source>
        <strain evidence="1 2">JAMM 1525</strain>
    </source>
</reference>
<proteinExistence type="predicted"/>
<comment type="caution">
    <text evidence="1">The sequence shown here is derived from an EMBL/GenBank/DDBJ whole genome shotgun (WGS) entry which is preliminary data.</text>
</comment>
<dbReference type="RefSeq" id="WP_124926847.1">
    <property type="nucleotide sequence ID" value="NZ_BMOH01000007.1"/>
</dbReference>
<dbReference type="EMBL" id="RQXV01000008">
    <property type="protein sequence ID" value="RRC98267.1"/>
    <property type="molecule type" value="Genomic_DNA"/>
</dbReference>
<name>A0A3P1SMD0_9GAMM</name>
<protein>
    <submittedName>
        <fullName evidence="1">Uncharacterized protein</fullName>
    </submittedName>
</protein>
<organism evidence="1 2">
    <name type="scientific">Amphritea balenae</name>
    <dbReference type="NCBI Taxonomy" id="452629"/>
    <lineage>
        <taxon>Bacteria</taxon>
        <taxon>Pseudomonadati</taxon>
        <taxon>Pseudomonadota</taxon>
        <taxon>Gammaproteobacteria</taxon>
        <taxon>Oceanospirillales</taxon>
        <taxon>Oceanospirillaceae</taxon>
        <taxon>Amphritea</taxon>
    </lineage>
</organism>